<dbReference type="EMBL" id="CAXKWB010011072">
    <property type="protein sequence ID" value="CAL4099942.1"/>
    <property type="molecule type" value="Genomic_DNA"/>
</dbReference>
<dbReference type="PROSITE" id="PS50157">
    <property type="entry name" value="ZINC_FINGER_C2H2_2"/>
    <property type="match status" value="2"/>
</dbReference>
<keyword evidence="12" id="KW-1185">Reference proteome</keyword>
<feature type="non-terminal residue" evidence="11">
    <location>
        <position position="385"/>
    </location>
</feature>
<evidence type="ECO:0000256" key="4">
    <source>
        <dbReference type="ARBA" id="ARBA00022771"/>
    </source>
</evidence>
<dbReference type="GO" id="GO:0001227">
    <property type="term" value="F:DNA-binding transcription repressor activity, RNA polymerase II-specific"/>
    <property type="evidence" value="ECO:0007669"/>
    <property type="project" value="TreeGrafter"/>
</dbReference>
<keyword evidence="2" id="KW-0479">Metal-binding</keyword>
<feature type="domain" description="C2H2-type" evidence="10">
    <location>
        <begin position="13"/>
        <end position="40"/>
    </location>
</feature>
<keyword evidence="4 9" id="KW-0863">Zinc-finger</keyword>
<sequence length="385" mass="43115">MNHLRVHSNERPFFCIICKNKFKSRESLMKHKWIHTGLKPLKCHHCDKEFRIKESFERHMSKSHGDNVQLPEIYFEISETSESESSSQANVISNFREDSEITDQVNVISTIRDSELTDETDSYLFESRFILGSRQKKSQNIDSNSVIEIVTGINKDSASELTSLSNSGSEIQFTYPVLASHLANESDSSMNILSNSLSGNIDPKLIDMESSISNNDNARVGSNNSSNSNISTKESIETNMTLSKHQLLVDDVLKSQLENTVTQRSEKLFVLKNTTDRMSQEELTNNGITNLAGVGEITDMDESNTPTFKIVMQQIDGTLSNVVVDVPEEKNHNILIVSDGQVFRDGGQNLSLLSSQVIGQELINTVGVNHVQIAHVTEDYNKEPQ</sequence>
<dbReference type="PROSITE" id="PS00028">
    <property type="entry name" value="ZINC_FINGER_C2H2_1"/>
    <property type="match status" value="2"/>
</dbReference>
<evidence type="ECO:0000259" key="10">
    <source>
        <dbReference type="PROSITE" id="PS50157"/>
    </source>
</evidence>
<comment type="subcellular location">
    <subcellularLocation>
        <location evidence="1">Nucleus</location>
    </subcellularLocation>
</comment>
<feature type="domain" description="C2H2-type" evidence="10">
    <location>
        <begin position="41"/>
        <end position="69"/>
    </location>
</feature>
<proteinExistence type="predicted"/>
<dbReference type="InterPro" id="IPR013087">
    <property type="entry name" value="Znf_C2H2_type"/>
</dbReference>
<organism evidence="11 12">
    <name type="scientific">Meganyctiphanes norvegica</name>
    <name type="common">Northern krill</name>
    <name type="synonym">Thysanopoda norvegica</name>
    <dbReference type="NCBI Taxonomy" id="48144"/>
    <lineage>
        <taxon>Eukaryota</taxon>
        <taxon>Metazoa</taxon>
        <taxon>Ecdysozoa</taxon>
        <taxon>Arthropoda</taxon>
        <taxon>Crustacea</taxon>
        <taxon>Multicrustacea</taxon>
        <taxon>Malacostraca</taxon>
        <taxon>Eumalacostraca</taxon>
        <taxon>Eucarida</taxon>
        <taxon>Euphausiacea</taxon>
        <taxon>Euphausiidae</taxon>
        <taxon>Meganyctiphanes</taxon>
    </lineage>
</organism>
<keyword evidence="7" id="KW-0804">Transcription</keyword>
<keyword evidence="5" id="KW-0862">Zinc</keyword>
<dbReference type="GO" id="GO:0005694">
    <property type="term" value="C:chromosome"/>
    <property type="evidence" value="ECO:0007669"/>
    <property type="project" value="UniProtKB-ARBA"/>
</dbReference>
<evidence type="ECO:0000256" key="8">
    <source>
        <dbReference type="ARBA" id="ARBA00023242"/>
    </source>
</evidence>
<keyword evidence="6" id="KW-0805">Transcription regulation</keyword>
<evidence type="ECO:0000256" key="9">
    <source>
        <dbReference type="PROSITE-ProRule" id="PRU00042"/>
    </source>
</evidence>
<evidence type="ECO:0000256" key="5">
    <source>
        <dbReference type="ARBA" id="ARBA00022833"/>
    </source>
</evidence>
<name>A0AAV2QY52_MEGNR</name>
<dbReference type="FunFam" id="3.30.160.60:FF:001732">
    <property type="entry name" value="Zgc:162936"/>
    <property type="match status" value="1"/>
</dbReference>
<dbReference type="GO" id="GO:0045893">
    <property type="term" value="P:positive regulation of DNA-templated transcription"/>
    <property type="evidence" value="ECO:0007669"/>
    <property type="project" value="UniProtKB-ARBA"/>
</dbReference>
<reference evidence="11 12" key="1">
    <citation type="submission" date="2024-05" db="EMBL/GenBank/DDBJ databases">
        <authorList>
            <person name="Wallberg A."/>
        </authorList>
    </citation>
    <scope>NUCLEOTIDE SEQUENCE [LARGE SCALE GENOMIC DNA]</scope>
</reference>
<dbReference type="GO" id="GO:0000978">
    <property type="term" value="F:RNA polymerase II cis-regulatory region sequence-specific DNA binding"/>
    <property type="evidence" value="ECO:0007669"/>
    <property type="project" value="TreeGrafter"/>
</dbReference>
<protein>
    <recommendedName>
        <fullName evidence="10">C2H2-type domain-containing protein</fullName>
    </recommendedName>
</protein>
<evidence type="ECO:0000313" key="12">
    <source>
        <dbReference type="Proteomes" id="UP001497623"/>
    </source>
</evidence>
<dbReference type="GO" id="GO:0005654">
    <property type="term" value="C:nucleoplasm"/>
    <property type="evidence" value="ECO:0007669"/>
    <property type="project" value="TreeGrafter"/>
</dbReference>
<dbReference type="SMART" id="SM00355">
    <property type="entry name" value="ZnF_C2H2"/>
    <property type="match status" value="2"/>
</dbReference>
<evidence type="ECO:0000256" key="3">
    <source>
        <dbReference type="ARBA" id="ARBA00022737"/>
    </source>
</evidence>
<dbReference type="Proteomes" id="UP001497623">
    <property type="component" value="Unassembled WGS sequence"/>
</dbReference>
<dbReference type="SUPFAM" id="SSF57667">
    <property type="entry name" value="beta-beta-alpha zinc fingers"/>
    <property type="match status" value="1"/>
</dbReference>
<gene>
    <name evidence="11" type="ORF">MNOR_LOCUS16669</name>
</gene>
<dbReference type="PANTHER" id="PTHR24399:SF70">
    <property type="entry name" value="C2H2-TYPE DOMAIN-CONTAINING PROTEIN"/>
    <property type="match status" value="1"/>
</dbReference>
<evidence type="ECO:0000256" key="7">
    <source>
        <dbReference type="ARBA" id="ARBA00023163"/>
    </source>
</evidence>
<dbReference type="PANTHER" id="PTHR24399">
    <property type="entry name" value="ZINC FINGER AND BTB DOMAIN-CONTAINING"/>
    <property type="match status" value="1"/>
</dbReference>
<keyword evidence="8" id="KW-0539">Nucleus</keyword>
<comment type="caution">
    <text evidence="11">The sequence shown here is derived from an EMBL/GenBank/DDBJ whole genome shotgun (WGS) entry which is preliminary data.</text>
</comment>
<keyword evidence="3" id="KW-0677">Repeat</keyword>
<evidence type="ECO:0000256" key="1">
    <source>
        <dbReference type="ARBA" id="ARBA00004123"/>
    </source>
</evidence>
<evidence type="ECO:0000313" key="11">
    <source>
        <dbReference type="EMBL" id="CAL4099942.1"/>
    </source>
</evidence>
<evidence type="ECO:0000256" key="2">
    <source>
        <dbReference type="ARBA" id="ARBA00022723"/>
    </source>
</evidence>
<dbReference type="AlphaFoldDB" id="A0AAV2QY52"/>
<dbReference type="InterPro" id="IPR036236">
    <property type="entry name" value="Znf_C2H2_sf"/>
</dbReference>
<dbReference type="Gene3D" id="3.30.160.60">
    <property type="entry name" value="Classic Zinc Finger"/>
    <property type="match status" value="2"/>
</dbReference>
<accession>A0AAV2QY52</accession>
<evidence type="ECO:0000256" key="6">
    <source>
        <dbReference type="ARBA" id="ARBA00023015"/>
    </source>
</evidence>
<dbReference type="GO" id="GO:0008270">
    <property type="term" value="F:zinc ion binding"/>
    <property type="evidence" value="ECO:0007669"/>
    <property type="project" value="UniProtKB-KW"/>
</dbReference>